<comment type="caution">
    <text evidence="9">The sequence shown here is derived from an EMBL/GenBank/DDBJ whole genome shotgun (WGS) entry which is preliminary data.</text>
</comment>
<dbReference type="CDD" id="cd06173">
    <property type="entry name" value="MFS_MefA_like"/>
    <property type="match status" value="1"/>
</dbReference>
<dbReference type="InterPro" id="IPR020846">
    <property type="entry name" value="MFS_dom"/>
</dbReference>
<dbReference type="SUPFAM" id="SSF103473">
    <property type="entry name" value="MFS general substrate transporter"/>
    <property type="match status" value="1"/>
</dbReference>
<feature type="transmembrane region" description="Helical" evidence="7">
    <location>
        <begin position="135"/>
        <end position="156"/>
    </location>
</feature>
<dbReference type="PROSITE" id="PS50850">
    <property type="entry name" value="MFS"/>
    <property type="match status" value="1"/>
</dbReference>
<evidence type="ECO:0000256" key="5">
    <source>
        <dbReference type="ARBA" id="ARBA00022989"/>
    </source>
</evidence>
<dbReference type="EMBL" id="MFJR01000007">
    <property type="protein sequence ID" value="OGG26993.1"/>
    <property type="molecule type" value="Genomic_DNA"/>
</dbReference>
<dbReference type="GO" id="GO:0005886">
    <property type="term" value="C:plasma membrane"/>
    <property type="evidence" value="ECO:0007669"/>
    <property type="project" value="UniProtKB-SubCell"/>
</dbReference>
<dbReference type="Proteomes" id="UP000176609">
    <property type="component" value="Unassembled WGS sequence"/>
</dbReference>
<keyword evidence="4 7" id="KW-0812">Transmembrane</keyword>
<keyword evidence="3" id="KW-1003">Cell membrane</keyword>
<dbReference type="InterPro" id="IPR036259">
    <property type="entry name" value="MFS_trans_sf"/>
</dbReference>
<dbReference type="AlphaFoldDB" id="A0A1F6AR75"/>
<gene>
    <name evidence="9" type="ORF">A2960_02500</name>
</gene>
<feature type="transmembrane region" description="Helical" evidence="7">
    <location>
        <begin position="317"/>
        <end position="337"/>
    </location>
</feature>
<keyword evidence="5 7" id="KW-1133">Transmembrane helix</keyword>
<reference evidence="9 10" key="1">
    <citation type="journal article" date="2016" name="Nat. Commun.">
        <title>Thousands of microbial genomes shed light on interconnected biogeochemical processes in an aquifer system.</title>
        <authorList>
            <person name="Anantharaman K."/>
            <person name="Brown C.T."/>
            <person name="Hug L.A."/>
            <person name="Sharon I."/>
            <person name="Castelle C.J."/>
            <person name="Probst A.J."/>
            <person name="Thomas B.C."/>
            <person name="Singh A."/>
            <person name="Wilkins M.J."/>
            <person name="Karaoz U."/>
            <person name="Brodie E.L."/>
            <person name="Williams K.H."/>
            <person name="Hubbard S.S."/>
            <person name="Banfield J.F."/>
        </authorList>
    </citation>
    <scope>NUCLEOTIDE SEQUENCE [LARGE SCALE GENOMIC DNA]</scope>
</reference>
<evidence type="ECO:0000256" key="4">
    <source>
        <dbReference type="ARBA" id="ARBA00022692"/>
    </source>
</evidence>
<keyword evidence="2" id="KW-0813">Transport</keyword>
<evidence type="ECO:0000256" key="1">
    <source>
        <dbReference type="ARBA" id="ARBA00004651"/>
    </source>
</evidence>
<feature type="transmembrane region" description="Helical" evidence="7">
    <location>
        <begin position="290"/>
        <end position="311"/>
    </location>
</feature>
<evidence type="ECO:0000256" key="6">
    <source>
        <dbReference type="ARBA" id="ARBA00023136"/>
    </source>
</evidence>
<dbReference type="PANTHER" id="PTHR43266:SF2">
    <property type="entry name" value="MAJOR FACILITATOR SUPERFAMILY (MFS) PROFILE DOMAIN-CONTAINING PROTEIN"/>
    <property type="match status" value="1"/>
</dbReference>
<organism evidence="9 10">
    <name type="scientific">Candidatus Gottesmanbacteria bacterium RIFCSPLOWO2_01_FULL_39_12b</name>
    <dbReference type="NCBI Taxonomy" id="1798388"/>
    <lineage>
        <taxon>Bacteria</taxon>
        <taxon>Candidatus Gottesmaniibacteriota</taxon>
    </lineage>
</organism>
<feature type="transmembrane region" description="Helical" evidence="7">
    <location>
        <begin position="357"/>
        <end position="379"/>
    </location>
</feature>
<evidence type="ECO:0000256" key="3">
    <source>
        <dbReference type="ARBA" id="ARBA00022475"/>
    </source>
</evidence>
<comment type="subcellular location">
    <subcellularLocation>
        <location evidence="1">Cell membrane</location>
        <topology evidence="1">Multi-pass membrane protein</topology>
    </subcellularLocation>
</comment>
<dbReference type="PANTHER" id="PTHR43266">
    <property type="entry name" value="MACROLIDE-EFFLUX PROTEIN"/>
    <property type="match status" value="1"/>
</dbReference>
<evidence type="ECO:0000256" key="2">
    <source>
        <dbReference type="ARBA" id="ARBA00022448"/>
    </source>
</evidence>
<evidence type="ECO:0000259" key="8">
    <source>
        <dbReference type="PROSITE" id="PS50850"/>
    </source>
</evidence>
<feature type="transmembrane region" description="Helical" evidence="7">
    <location>
        <begin position="385"/>
        <end position="405"/>
    </location>
</feature>
<name>A0A1F6AR75_9BACT</name>
<dbReference type="GO" id="GO:0022857">
    <property type="term" value="F:transmembrane transporter activity"/>
    <property type="evidence" value="ECO:0007669"/>
    <property type="project" value="InterPro"/>
</dbReference>
<feature type="transmembrane region" description="Helical" evidence="7">
    <location>
        <begin position="18"/>
        <end position="41"/>
    </location>
</feature>
<feature type="transmembrane region" description="Helical" evidence="7">
    <location>
        <begin position="259"/>
        <end position="278"/>
    </location>
</feature>
<keyword evidence="6 7" id="KW-0472">Membrane</keyword>
<proteinExistence type="predicted"/>
<dbReference type="Gene3D" id="1.20.1250.20">
    <property type="entry name" value="MFS general substrate transporter like domains"/>
    <property type="match status" value="1"/>
</dbReference>
<dbReference type="InterPro" id="IPR011701">
    <property type="entry name" value="MFS"/>
</dbReference>
<accession>A0A1F6AR75</accession>
<feature type="transmembrane region" description="Helical" evidence="7">
    <location>
        <begin position="47"/>
        <end position="67"/>
    </location>
</feature>
<feature type="transmembrane region" description="Helical" evidence="7">
    <location>
        <begin position="168"/>
        <end position="185"/>
    </location>
</feature>
<evidence type="ECO:0000256" key="7">
    <source>
        <dbReference type="SAM" id="Phobius"/>
    </source>
</evidence>
<evidence type="ECO:0000313" key="9">
    <source>
        <dbReference type="EMBL" id="OGG26993.1"/>
    </source>
</evidence>
<feature type="transmembrane region" description="Helical" evidence="7">
    <location>
        <begin position="227"/>
        <end position="247"/>
    </location>
</feature>
<protein>
    <recommendedName>
        <fullName evidence="8">Major facilitator superfamily (MFS) profile domain-containing protein</fullName>
    </recommendedName>
</protein>
<dbReference type="Pfam" id="PF07690">
    <property type="entry name" value="MFS_1"/>
    <property type="match status" value="1"/>
</dbReference>
<sequence>MNKSFITVLGNKDFRRLWLAQITSQVSLNMLYFVLVLRVYLETRSNIVVSLMLLSFAIPSIIFGVIAGSFVDYLDKRKVLILCNLFRAFLLIAFFLFTKYLFLLFILAISISIVTQFFIPAEAPSIPSLVSESELLTANSLFTISFYLSTVFGFILSGPMVKIFGHTNIYLLMSTLMFLASYFVFKLPKLKAVKNLSVDNFNLHFLKKTIDEGIAFIKNNQRIKQSLILMTFSQVLIVTLSVLAPGFSDRVLAIDLNDSSFLVMGPAATGLIIGAFWVGAYGPRFLKGSLIITGIIFSGITLILLSLVPYLASNLVINNLILSMVILTLLGFFNSWISVPANTILQEDSLSNMRGRVYGMLTSLTGGVSFIPVVFSGLLADIFGVRTSLFVIGCIVVIISFYHIVQRKKSVNYIQL</sequence>
<feature type="domain" description="Major facilitator superfamily (MFS) profile" evidence="8">
    <location>
        <begin position="1"/>
        <end position="411"/>
    </location>
</feature>
<evidence type="ECO:0000313" key="10">
    <source>
        <dbReference type="Proteomes" id="UP000176609"/>
    </source>
</evidence>